<accession>A0A4S2CT24</accession>
<feature type="transmembrane region" description="Helical" evidence="1">
    <location>
        <begin position="210"/>
        <end position="230"/>
    </location>
</feature>
<keyword evidence="1" id="KW-1003">Cell membrane</keyword>
<organism evidence="2 3">
    <name type="scientific">Stenotrophomonas maltophilia</name>
    <name type="common">Pseudomonas maltophilia</name>
    <name type="synonym">Xanthomonas maltophilia</name>
    <dbReference type="NCBI Taxonomy" id="40324"/>
    <lineage>
        <taxon>Bacteria</taxon>
        <taxon>Pseudomonadati</taxon>
        <taxon>Pseudomonadota</taxon>
        <taxon>Gammaproteobacteria</taxon>
        <taxon>Lysobacterales</taxon>
        <taxon>Lysobacteraceae</taxon>
        <taxon>Stenotrophomonas</taxon>
        <taxon>Stenotrophomonas maltophilia group</taxon>
    </lineage>
</organism>
<comment type="caution">
    <text evidence="1">Lacks conserved residue(s) required for the propagation of feature annotation.</text>
</comment>
<comment type="similarity">
    <text evidence="1">Belongs to the SURF1 family.</text>
</comment>
<dbReference type="InterPro" id="IPR002994">
    <property type="entry name" value="Surf1/Shy1"/>
</dbReference>
<dbReference type="PROSITE" id="PS50895">
    <property type="entry name" value="SURF1"/>
    <property type="match status" value="1"/>
</dbReference>
<dbReference type="RefSeq" id="WP_136007113.1">
    <property type="nucleotide sequence ID" value="NZ_SRYW01000026.1"/>
</dbReference>
<dbReference type="CDD" id="cd06662">
    <property type="entry name" value="SURF1"/>
    <property type="match status" value="1"/>
</dbReference>
<dbReference type="EMBL" id="SRYW01000026">
    <property type="protein sequence ID" value="TGY31626.1"/>
    <property type="molecule type" value="Genomic_DNA"/>
</dbReference>
<proteinExistence type="inferred from homology"/>
<gene>
    <name evidence="2" type="ORF">E5352_18745</name>
</gene>
<keyword evidence="1" id="KW-0812">Transmembrane</keyword>
<dbReference type="AlphaFoldDB" id="A0A4S2CT24"/>
<name>A0A4S2CT24_STEMA</name>
<keyword evidence="1" id="KW-0472">Membrane</keyword>
<evidence type="ECO:0000313" key="3">
    <source>
        <dbReference type="Proteomes" id="UP000306631"/>
    </source>
</evidence>
<reference evidence="2 3" key="1">
    <citation type="submission" date="2019-04" db="EMBL/GenBank/DDBJ databases">
        <title>Microbes associate with the intestines of laboratory mice.</title>
        <authorList>
            <person name="Navarre W."/>
            <person name="Wong E."/>
            <person name="Huang K."/>
            <person name="Tropini C."/>
            <person name="Ng K."/>
            <person name="Yu B."/>
        </authorList>
    </citation>
    <scope>NUCLEOTIDE SEQUENCE [LARGE SCALE GENOMIC DNA]</scope>
    <source>
        <strain evidence="2 3">NM62_B4-13</strain>
    </source>
</reference>
<comment type="caution">
    <text evidence="2">The sequence shown here is derived from an EMBL/GenBank/DDBJ whole genome shotgun (WGS) entry which is preliminary data.</text>
</comment>
<keyword evidence="1" id="KW-1133">Transmembrane helix</keyword>
<dbReference type="OrthoDB" id="9789940at2"/>
<dbReference type="Proteomes" id="UP000306631">
    <property type="component" value="Unassembled WGS sequence"/>
</dbReference>
<sequence length="248" mass="27013">MMRQHTRLMGWIAALATIALFCFLGHWQLQRMHEKQALLDQQAPARAQALTLAEALAAPPQLRWVVDAGRFLPVALLLDNQMRDGRAGIKVYQPFRSDAGALALVDLGWLPMPPDRTVPTVTLRDDSVRLAGLLAPPPAAGLALGPAMSPTQQTNVWLASRMPPDEVAVALSLPPGSLPARVLRLDPALPGGYARDLELLPNTLPPSRHLGYAVQWFGLALTVLMVALLLEWRRHRRPDGSSSPGRAP</sequence>
<dbReference type="Pfam" id="PF02104">
    <property type="entry name" value="SURF1"/>
    <property type="match status" value="1"/>
</dbReference>
<comment type="subcellular location">
    <subcellularLocation>
        <location evidence="1">Cell membrane</location>
        <topology evidence="1">Multi-pass membrane protein</topology>
    </subcellularLocation>
</comment>
<protein>
    <recommendedName>
        <fullName evidence="1">SURF1-like protein</fullName>
    </recommendedName>
</protein>
<evidence type="ECO:0000313" key="2">
    <source>
        <dbReference type="EMBL" id="TGY31626.1"/>
    </source>
</evidence>
<evidence type="ECO:0000256" key="1">
    <source>
        <dbReference type="RuleBase" id="RU363076"/>
    </source>
</evidence>
<dbReference type="GO" id="GO:0005886">
    <property type="term" value="C:plasma membrane"/>
    <property type="evidence" value="ECO:0007669"/>
    <property type="project" value="UniProtKB-SubCell"/>
</dbReference>